<feature type="domain" description="Retrotransposon Copia-like N-terminal" evidence="2">
    <location>
        <begin position="14"/>
        <end position="57"/>
    </location>
</feature>
<accession>A0A699HFI9</accession>
<evidence type="ECO:0000256" key="1">
    <source>
        <dbReference type="SAM" id="MobiDB-lite"/>
    </source>
</evidence>
<protein>
    <submittedName>
        <fullName evidence="4">Ribonuclease H-like domain-containing protein</fullName>
    </submittedName>
</protein>
<evidence type="ECO:0000259" key="2">
    <source>
        <dbReference type="Pfam" id="PF14244"/>
    </source>
</evidence>
<proteinExistence type="predicted"/>
<evidence type="ECO:0000259" key="3">
    <source>
        <dbReference type="Pfam" id="PF25597"/>
    </source>
</evidence>
<dbReference type="AlphaFoldDB" id="A0A699HFI9"/>
<dbReference type="InterPro" id="IPR057670">
    <property type="entry name" value="SH3_retrovirus"/>
</dbReference>
<gene>
    <name evidence="4" type="ORF">Tci_378866</name>
</gene>
<dbReference type="EMBL" id="BKCJ010149543">
    <property type="protein sequence ID" value="GEY06892.1"/>
    <property type="molecule type" value="Genomic_DNA"/>
</dbReference>
<dbReference type="InterPro" id="IPR029472">
    <property type="entry name" value="Copia-like_N"/>
</dbReference>
<feature type="region of interest" description="Disordered" evidence="1">
    <location>
        <begin position="472"/>
        <end position="508"/>
    </location>
</feature>
<dbReference type="Pfam" id="PF14244">
    <property type="entry name" value="Retrotran_gag_3"/>
    <property type="match status" value="1"/>
</dbReference>
<name>A0A699HFI9_TANCI</name>
<organism evidence="4">
    <name type="scientific">Tanacetum cinerariifolium</name>
    <name type="common">Dalmatian daisy</name>
    <name type="synonym">Chrysanthemum cinerariifolium</name>
    <dbReference type="NCBI Taxonomy" id="118510"/>
    <lineage>
        <taxon>Eukaryota</taxon>
        <taxon>Viridiplantae</taxon>
        <taxon>Streptophyta</taxon>
        <taxon>Embryophyta</taxon>
        <taxon>Tracheophyta</taxon>
        <taxon>Spermatophyta</taxon>
        <taxon>Magnoliopsida</taxon>
        <taxon>eudicotyledons</taxon>
        <taxon>Gunneridae</taxon>
        <taxon>Pentapetalae</taxon>
        <taxon>asterids</taxon>
        <taxon>campanulids</taxon>
        <taxon>Asterales</taxon>
        <taxon>Asteraceae</taxon>
        <taxon>Asteroideae</taxon>
        <taxon>Anthemideae</taxon>
        <taxon>Anthemidinae</taxon>
        <taxon>Tanacetum</taxon>
    </lineage>
</organism>
<dbReference type="Pfam" id="PF25597">
    <property type="entry name" value="SH3_retrovirus"/>
    <property type="match status" value="1"/>
</dbReference>
<dbReference type="CDD" id="cd09272">
    <property type="entry name" value="RNase_HI_RT_Ty1"/>
    <property type="match status" value="1"/>
</dbReference>
<reference evidence="4" key="1">
    <citation type="journal article" date="2019" name="Sci. Rep.">
        <title>Draft genome of Tanacetum cinerariifolium, the natural source of mosquito coil.</title>
        <authorList>
            <person name="Yamashiro T."/>
            <person name="Shiraishi A."/>
            <person name="Satake H."/>
            <person name="Nakayama K."/>
        </authorList>
    </citation>
    <scope>NUCLEOTIDE SEQUENCE</scope>
</reference>
<sequence>MTGSLDHGNHLHLHPDDSNCASIVSVKLTRVENYRIWASTMKLAVQIKHKMSFVIGTYVRSSYLASASLIEQCDIFNVVVLNWILSSLSQDVYLGNVFSDNAQIVWKELEETYDRIDGSIVFNLLSELGDHGKLMKLMQFLIGLDDIYQPIRSSLLTREVLLEVKDAFMILAKEESHRGIPATTANFNKPQAYVFAFRVNDVKRSNSNANWHNGNTSNNNKGNYNNLLCKNCGLKGHTIETCFKIIGQPPDFKRNPNLKVNGTFNNNKSNNADLKGNYAGTNNFKTSTGTLSFTNELNNNVILFVALVIPEYCVSLLSMHKLIKDSKLSVCFNETRCLIQDLKNKKIQGTGSESAGLYLFDVDYDKVAEPNLSQLRSFGCLCFAAIVKGSDKFSERSEKCVLIGYASGKKAYKLVSLENRNVLYSRDVKFYETFFLFKMNNNDKSLNEHTDISTLNFFDQYELDFIKKTPINDYEEDSPSRDRTVHQPVNGSETEQPRHDGDNSATHDRIHQPVSESVTEQPGHDGGSFASPLDEIDIFEGNVGLNKVYVFQSSLPSNTKEGGPGRSQRASKLPAKLNEFVLDTKVKYGLNKPVMTPLPENLVLSHKESDSDKFVSNITGFQKLMGKLIYLTYTRHDISYYVHCLSQHMHAPLRPHFDIALRALKYLKLAPRLGVNFSKRKGDCLVTDFFDSDWAKCHVTRKSVSGYCVLINDSLVSWKSKRQATLSKSYVEVEYRCMASTTCEVM</sequence>
<dbReference type="PANTHER" id="PTHR11439:SF508">
    <property type="entry name" value="RNA-DIRECTED DNA POLYMERASE"/>
    <property type="match status" value="1"/>
</dbReference>
<comment type="caution">
    <text evidence="4">The sequence shown here is derived from an EMBL/GenBank/DDBJ whole genome shotgun (WGS) entry which is preliminary data.</text>
</comment>
<dbReference type="PANTHER" id="PTHR11439">
    <property type="entry name" value="GAG-POL-RELATED RETROTRANSPOSON"/>
    <property type="match status" value="1"/>
</dbReference>
<feature type="compositionally biased region" description="Basic and acidic residues" evidence="1">
    <location>
        <begin position="495"/>
        <end position="508"/>
    </location>
</feature>
<evidence type="ECO:0000313" key="4">
    <source>
        <dbReference type="EMBL" id="GEY06892.1"/>
    </source>
</evidence>
<feature type="domain" description="Retroviral polymerase SH3-like" evidence="3">
    <location>
        <begin position="380"/>
        <end position="438"/>
    </location>
</feature>